<reference evidence="1 2" key="1">
    <citation type="submission" date="2015-07" db="EMBL/GenBank/DDBJ databases">
        <title>Genome sequencing project for genomic taxonomy and phylogenomics of Bacillus-like bacteria.</title>
        <authorList>
            <person name="Liu B."/>
            <person name="Wang J."/>
            <person name="Zhu Y."/>
            <person name="Liu G."/>
            <person name="Chen Q."/>
            <person name="Chen Z."/>
            <person name="Che J."/>
            <person name="Ge C."/>
            <person name="Shi H."/>
            <person name="Pan Z."/>
            <person name="Liu X."/>
        </authorList>
    </citation>
    <scope>NUCLEOTIDE SEQUENCE [LARGE SCALE GENOMIC DNA]</scope>
    <source>
        <strain evidence="1 2">DSM 54</strain>
    </source>
</reference>
<sequence length="83" mass="9726">MKEIAAFFNLPFEDIQEIVYEISQPMYDHTGDCFFEGSAYFVAYTIYGARIEIAEIDSRFLQIKKLIEIDLSLQNNKVLYTRS</sequence>
<evidence type="ECO:0000313" key="1">
    <source>
        <dbReference type="EMBL" id="KOY81773.1"/>
    </source>
</evidence>
<dbReference type="RefSeq" id="WP_053995364.1">
    <property type="nucleotide sequence ID" value="NZ_CP065643.1"/>
</dbReference>
<dbReference type="EMBL" id="LGCI01000008">
    <property type="protein sequence ID" value="KOY81773.1"/>
    <property type="molecule type" value="Genomic_DNA"/>
</dbReference>
<dbReference type="STRING" id="33935.ADM90_12700"/>
<dbReference type="OrthoDB" id="2970838at2"/>
<gene>
    <name evidence="1" type="ORF">ADM90_12700</name>
</gene>
<name>A0A0M9DJA7_9BACI</name>
<proteinExistence type="predicted"/>
<organism evidence="1 2">
    <name type="scientific">Lysinibacillus macroides</name>
    <dbReference type="NCBI Taxonomy" id="33935"/>
    <lineage>
        <taxon>Bacteria</taxon>
        <taxon>Bacillati</taxon>
        <taxon>Bacillota</taxon>
        <taxon>Bacilli</taxon>
        <taxon>Bacillales</taxon>
        <taxon>Bacillaceae</taxon>
        <taxon>Lysinibacillus</taxon>
    </lineage>
</organism>
<dbReference type="AlphaFoldDB" id="A0A0M9DJA7"/>
<protein>
    <submittedName>
        <fullName evidence="1">Uncharacterized protein</fullName>
    </submittedName>
</protein>
<dbReference type="PATRIC" id="fig|33935.3.peg.3387"/>
<keyword evidence="2" id="KW-1185">Reference proteome</keyword>
<comment type="caution">
    <text evidence="1">The sequence shown here is derived from an EMBL/GenBank/DDBJ whole genome shotgun (WGS) entry which is preliminary data.</text>
</comment>
<accession>A0A0M9DJA7</accession>
<evidence type="ECO:0000313" key="2">
    <source>
        <dbReference type="Proteomes" id="UP000037977"/>
    </source>
</evidence>
<dbReference type="Proteomes" id="UP000037977">
    <property type="component" value="Unassembled WGS sequence"/>
</dbReference>